<evidence type="ECO:0000256" key="4">
    <source>
        <dbReference type="SAM" id="Phobius"/>
    </source>
</evidence>
<dbReference type="SMART" id="SM00387">
    <property type="entry name" value="HATPase_c"/>
    <property type="match status" value="1"/>
</dbReference>
<keyword evidence="4" id="KW-1133">Transmembrane helix</keyword>
<name>A0AA51X8R5_9GAMM</name>
<dbReference type="PRINTS" id="PR00344">
    <property type="entry name" value="BCTRLSENSOR"/>
</dbReference>
<dbReference type="EC" id="2.7.13.3" evidence="2"/>
<dbReference type="KEGG" id="plei:Q9312_05535"/>
<evidence type="ECO:0000256" key="2">
    <source>
        <dbReference type="ARBA" id="ARBA00012438"/>
    </source>
</evidence>
<feature type="transmembrane region" description="Helical" evidence="4">
    <location>
        <begin position="51"/>
        <end position="70"/>
    </location>
</feature>
<protein>
    <recommendedName>
        <fullName evidence="2">histidine kinase</fullName>
        <ecNumber evidence="2">2.7.13.3</ecNumber>
    </recommendedName>
</protein>
<proteinExistence type="predicted"/>
<dbReference type="PANTHER" id="PTHR43065">
    <property type="entry name" value="SENSOR HISTIDINE KINASE"/>
    <property type="match status" value="1"/>
</dbReference>
<dbReference type="InterPro" id="IPR005467">
    <property type="entry name" value="His_kinase_dom"/>
</dbReference>
<dbReference type="InterPro" id="IPR035965">
    <property type="entry name" value="PAS-like_dom_sf"/>
</dbReference>
<keyword evidence="6" id="KW-0067">ATP-binding</keyword>
<keyword evidence="6" id="KW-0547">Nucleotide-binding</keyword>
<evidence type="ECO:0000256" key="1">
    <source>
        <dbReference type="ARBA" id="ARBA00000085"/>
    </source>
</evidence>
<feature type="transmembrane region" description="Helical" evidence="4">
    <location>
        <begin position="21"/>
        <end position="39"/>
    </location>
</feature>
<dbReference type="PANTHER" id="PTHR43065:SF52">
    <property type="entry name" value="SENSOR PROTEIN KINASE PILS"/>
    <property type="match status" value="1"/>
</dbReference>
<feature type="transmembrane region" description="Helical" evidence="4">
    <location>
        <begin position="155"/>
        <end position="174"/>
    </location>
</feature>
<dbReference type="InterPro" id="IPR003661">
    <property type="entry name" value="HisK_dim/P_dom"/>
</dbReference>
<feature type="domain" description="Histidine kinase" evidence="5">
    <location>
        <begin position="317"/>
        <end position="528"/>
    </location>
</feature>
<sequence length="528" mass="58726">MSNQLKTEHLNTSKRALQIYTLYRVIVAISLILLFQFRATSIITEQSLPGLFHWSSIAYLLSGFLFYFLNQTLNDRFRILVELQVFVDIILLTLLMHASGGLTTGLGILMAVSVTTACLLVERTSSIVFAAIATAAVLGEAIYLNLAGISNFDSVTQAGLLGATFFATSLFALLTARRLRQSELEAETTSIDLANMEAMNEKIIQFMKTGVIVINQQLRIQFINTAAWQLLDMPEHVQGQYLKLVSPELDRIVKHWKQSGHAFSSFRHSPTGSKIAIKLTDIDGDKNQVIIFAEDTTPMRQQAQNLKLASLGRLTASIAHEIRNPLGAMSHAAQLLIESPELTTPDRKLVDMIQSNSIRINAIIENIMQLSQRKISDAQTFKLKPFIDSLVQELNRNSKETLEIFTDVNPTDLEVNFDVSQLRQVVTNLSENGLRYSKEHTGKAQLSLVAGVNFKSQRVFLDVIDRGEGITNEVAQNIFEPFFTTSSKGTGLGLYVSKELCEANQSQLDYIPVPSGGSCFRITFARVE</sequence>
<dbReference type="AlphaFoldDB" id="A0AA51X8R5"/>
<dbReference type="InterPro" id="IPR004358">
    <property type="entry name" value="Sig_transdc_His_kin-like_C"/>
</dbReference>
<dbReference type="PROSITE" id="PS50109">
    <property type="entry name" value="HIS_KIN"/>
    <property type="match status" value="1"/>
</dbReference>
<comment type="catalytic activity">
    <reaction evidence="1">
        <text>ATP + protein L-histidine = ADP + protein N-phospho-L-histidine.</text>
        <dbReference type="EC" id="2.7.13.3"/>
    </reaction>
</comment>
<dbReference type="InterPro" id="IPR036890">
    <property type="entry name" value="HATPase_C_sf"/>
</dbReference>
<keyword evidence="7" id="KW-1185">Reference proteome</keyword>
<dbReference type="GO" id="GO:0000155">
    <property type="term" value="F:phosphorelay sensor kinase activity"/>
    <property type="evidence" value="ECO:0007669"/>
    <property type="project" value="InterPro"/>
</dbReference>
<accession>A0AA51X8R5</accession>
<dbReference type="Gene3D" id="1.10.287.130">
    <property type="match status" value="1"/>
</dbReference>
<dbReference type="RefSeq" id="WP_309203589.1">
    <property type="nucleotide sequence ID" value="NZ_CP133548.1"/>
</dbReference>
<dbReference type="EMBL" id="CP133548">
    <property type="protein sequence ID" value="WMS88375.1"/>
    <property type="molecule type" value="Genomic_DNA"/>
</dbReference>
<feature type="transmembrane region" description="Helical" evidence="4">
    <location>
        <begin position="128"/>
        <end position="149"/>
    </location>
</feature>
<dbReference type="SUPFAM" id="SSF55874">
    <property type="entry name" value="ATPase domain of HSP90 chaperone/DNA topoisomerase II/histidine kinase"/>
    <property type="match status" value="1"/>
</dbReference>
<dbReference type="Gene3D" id="3.30.565.10">
    <property type="entry name" value="Histidine kinase-like ATPase, C-terminal domain"/>
    <property type="match status" value="1"/>
</dbReference>
<keyword evidence="3" id="KW-0597">Phosphoprotein</keyword>
<dbReference type="Pfam" id="PF02518">
    <property type="entry name" value="HATPase_c"/>
    <property type="match status" value="1"/>
</dbReference>
<evidence type="ECO:0000259" key="5">
    <source>
        <dbReference type="PROSITE" id="PS50109"/>
    </source>
</evidence>
<dbReference type="GO" id="GO:0005524">
    <property type="term" value="F:ATP binding"/>
    <property type="evidence" value="ECO:0007669"/>
    <property type="project" value="UniProtKB-KW"/>
</dbReference>
<dbReference type="Gene3D" id="3.30.450.20">
    <property type="entry name" value="PAS domain"/>
    <property type="match status" value="1"/>
</dbReference>
<keyword evidence="4" id="KW-0472">Membrane</keyword>
<evidence type="ECO:0000256" key="3">
    <source>
        <dbReference type="ARBA" id="ARBA00022553"/>
    </source>
</evidence>
<organism evidence="6 7">
    <name type="scientific">Pleionea litopenaei</name>
    <dbReference type="NCBI Taxonomy" id="3070815"/>
    <lineage>
        <taxon>Bacteria</taxon>
        <taxon>Pseudomonadati</taxon>
        <taxon>Pseudomonadota</taxon>
        <taxon>Gammaproteobacteria</taxon>
        <taxon>Oceanospirillales</taxon>
        <taxon>Pleioneaceae</taxon>
        <taxon>Pleionea</taxon>
    </lineage>
</organism>
<dbReference type="CDD" id="cd00082">
    <property type="entry name" value="HisKA"/>
    <property type="match status" value="1"/>
</dbReference>
<reference evidence="6 7" key="1">
    <citation type="submission" date="2023-08" db="EMBL/GenBank/DDBJ databases">
        <title>Pleionea litopenaei sp. nov., isolated from stomach of juvenile Litopenaeus vannamei.</title>
        <authorList>
            <person name="Rho A.M."/>
            <person name="Hwang C.Y."/>
        </authorList>
    </citation>
    <scope>NUCLEOTIDE SEQUENCE [LARGE SCALE GENOMIC DNA]</scope>
    <source>
        <strain evidence="6 7">HL-JVS1</strain>
    </source>
</reference>
<evidence type="ECO:0000313" key="6">
    <source>
        <dbReference type="EMBL" id="WMS88375.1"/>
    </source>
</evidence>
<dbReference type="Pfam" id="PF00512">
    <property type="entry name" value="HisKA"/>
    <property type="match status" value="1"/>
</dbReference>
<dbReference type="Pfam" id="PF25323">
    <property type="entry name" value="6TM_PilS"/>
    <property type="match status" value="1"/>
</dbReference>
<evidence type="ECO:0000313" key="7">
    <source>
        <dbReference type="Proteomes" id="UP001239782"/>
    </source>
</evidence>
<dbReference type="InterPro" id="IPR036097">
    <property type="entry name" value="HisK_dim/P_sf"/>
</dbReference>
<dbReference type="SUPFAM" id="SSF47384">
    <property type="entry name" value="Homodimeric domain of signal transducing histidine kinase"/>
    <property type="match status" value="1"/>
</dbReference>
<dbReference type="SUPFAM" id="SSF55785">
    <property type="entry name" value="PYP-like sensor domain (PAS domain)"/>
    <property type="match status" value="1"/>
</dbReference>
<dbReference type="SMART" id="SM00388">
    <property type="entry name" value="HisKA"/>
    <property type="match status" value="1"/>
</dbReference>
<gene>
    <name evidence="6" type="ORF">Q9312_05535</name>
</gene>
<dbReference type="Proteomes" id="UP001239782">
    <property type="component" value="Chromosome"/>
</dbReference>
<keyword evidence="4" id="KW-0812">Transmembrane</keyword>
<dbReference type="InterPro" id="IPR003594">
    <property type="entry name" value="HATPase_dom"/>
</dbReference>